<reference evidence="4" key="1">
    <citation type="submission" date="2024-04" db="EMBL/GenBank/DDBJ databases">
        <authorList>
            <person name="Shaw F."/>
            <person name="Minotto A."/>
        </authorList>
    </citation>
    <scope>NUCLEOTIDE SEQUENCE [LARGE SCALE GENOMIC DNA]</scope>
</reference>
<dbReference type="Proteomes" id="UP001497453">
    <property type="component" value="Chromosome 9"/>
</dbReference>
<protein>
    <recommendedName>
        <fullName evidence="2">YABBY protein C-terminal domain-containing protein</fullName>
    </recommendedName>
</protein>
<gene>
    <name evidence="3" type="ORF">GFSPODELE1_LOCUS11236</name>
</gene>
<dbReference type="InterPro" id="IPR036910">
    <property type="entry name" value="HMG_box_dom_sf"/>
</dbReference>
<evidence type="ECO:0000313" key="4">
    <source>
        <dbReference type="Proteomes" id="UP001497453"/>
    </source>
</evidence>
<feature type="region of interest" description="Disordered" evidence="1">
    <location>
        <begin position="1"/>
        <end position="113"/>
    </location>
</feature>
<dbReference type="CDD" id="cd00084">
    <property type="entry name" value="HMG-box_SF"/>
    <property type="match status" value="1"/>
</dbReference>
<feature type="compositionally biased region" description="Polar residues" evidence="1">
    <location>
        <begin position="1"/>
        <end position="17"/>
    </location>
</feature>
<sequence length="113" mass="12369">MVKAVSETQTKTATKSANVKPRAGGGKRAPSAYNKYVSDHLKQWRDEHPDRPVKEAMSAVAAQWHDAPENPNRGQEPKRRTKKAPTEKPAAAPRATRKAPVADESEEVVEGSD</sequence>
<feature type="domain" description="YABBY protein C-terminal" evidence="2">
    <location>
        <begin position="24"/>
        <end position="70"/>
    </location>
</feature>
<feature type="compositionally biased region" description="Basic and acidic residues" evidence="1">
    <location>
        <begin position="37"/>
        <end position="54"/>
    </location>
</feature>
<dbReference type="EMBL" id="OZ037952">
    <property type="protein sequence ID" value="CAL1717465.1"/>
    <property type="molecule type" value="Genomic_DNA"/>
</dbReference>
<dbReference type="SUPFAM" id="SSF47095">
    <property type="entry name" value="HMG-box"/>
    <property type="match status" value="1"/>
</dbReference>
<evidence type="ECO:0000259" key="2">
    <source>
        <dbReference type="Pfam" id="PF04690"/>
    </source>
</evidence>
<proteinExistence type="predicted"/>
<keyword evidence="4" id="KW-1185">Reference proteome</keyword>
<dbReference type="Pfam" id="PF04690">
    <property type="entry name" value="YABBY"/>
    <property type="match status" value="1"/>
</dbReference>
<evidence type="ECO:0000313" key="3">
    <source>
        <dbReference type="EMBL" id="CAL1717465.1"/>
    </source>
</evidence>
<name>A0ABP1EBV3_9APHY</name>
<dbReference type="InterPro" id="IPR056775">
    <property type="entry name" value="YABBY_C"/>
</dbReference>
<evidence type="ECO:0000256" key="1">
    <source>
        <dbReference type="SAM" id="MobiDB-lite"/>
    </source>
</evidence>
<feature type="compositionally biased region" description="Acidic residues" evidence="1">
    <location>
        <begin position="103"/>
        <end position="113"/>
    </location>
</feature>
<organism evidence="3 4">
    <name type="scientific">Somion occarium</name>
    <dbReference type="NCBI Taxonomy" id="3059160"/>
    <lineage>
        <taxon>Eukaryota</taxon>
        <taxon>Fungi</taxon>
        <taxon>Dikarya</taxon>
        <taxon>Basidiomycota</taxon>
        <taxon>Agaricomycotina</taxon>
        <taxon>Agaricomycetes</taxon>
        <taxon>Polyporales</taxon>
        <taxon>Cerrenaceae</taxon>
        <taxon>Somion</taxon>
    </lineage>
</organism>
<dbReference type="Gene3D" id="1.10.30.10">
    <property type="entry name" value="High mobility group box domain"/>
    <property type="match status" value="1"/>
</dbReference>
<accession>A0ABP1EBV3</accession>